<feature type="transmembrane region" description="Helical" evidence="1">
    <location>
        <begin position="62"/>
        <end position="83"/>
    </location>
</feature>
<feature type="transmembrane region" description="Helical" evidence="1">
    <location>
        <begin position="31"/>
        <end position="50"/>
    </location>
</feature>
<keyword evidence="4" id="KW-1185">Reference proteome</keyword>
<evidence type="ECO:0000313" key="3">
    <source>
        <dbReference type="EMBL" id="QED29308.1"/>
    </source>
</evidence>
<proteinExistence type="predicted"/>
<evidence type="ECO:0000256" key="1">
    <source>
        <dbReference type="SAM" id="Phobius"/>
    </source>
</evidence>
<gene>
    <name evidence="3" type="ORF">FRD01_19135</name>
</gene>
<evidence type="ECO:0000256" key="2">
    <source>
        <dbReference type="SAM" id="SignalP"/>
    </source>
</evidence>
<dbReference type="RefSeq" id="WP_146962541.1">
    <property type="nucleotide sequence ID" value="NZ_CP042467.1"/>
</dbReference>
<feature type="signal peptide" evidence="2">
    <location>
        <begin position="1"/>
        <end position="21"/>
    </location>
</feature>
<dbReference type="PROSITE" id="PS51257">
    <property type="entry name" value="PROKAR_LIPOPROTEIN"/>
    <property type="match status" value="1"/>
</dbReference>
<dbReference type="AlphaFoldDB" id="A0A5B8XWI6"/>
<feature type="chain" id="PRO_5022863035" evidence="2">
    <location>
        <begin position="22"/>
        <end position="151"/>
    </location>
</feature>
<keyword evidence="1" id="KW-0472">Membrane</keyword>
<keyword evidence="1" id="KW-1133">Transmembrane helix</keyword>
<keyword evidence="2" id="KW-0732">Signal</keyword>
<evidence type="ECO:0000313" key="4">
    <source>
        <dbReference type="Proteomes" id="UP000321595"/>
    </source>
</evidence>
<sequence length="151" mass="16092">MYKPFAITLTSLFLAPALALACSGPAPVSYNPLDFLAFGVAAGAFYRLFLERLVDGSDEFHSAIYLSFLIASFGAGVIVSGELSLEPNMFHAVLGALAAFGSLRTKSLMMNAIVLVPVFCISALLALFSFAAQDLHKCNFDANPVTTEIVF</sequence>
<dbReference type="KEGG" id="bbae:FRD01_19135"/>
<keyword evidence="1" id="KW-0812">Transmembrane</keyword>
<feature type="transmembrane region" description="Helical" evidence="1">
    <location>
        <begin position="112"/>
        <end position="132"/>
    </location>
</feature>
<dbReference type="Proteomes" id="UP000321595">
    <property type="component" value="Chromosome"/>
</dbReference>
<name>A0A5B8XWI6_9DELT</name>
<dbReference type="EMBL" id="CP042467">
    <property type="protein sequence ID" value="QED29308.1"/>
    <property type="molecule type" value="Genomic_DNA"/>
</dbReference>
<protein>
    <submittedName>
        <fullName evidence="3">Uncharacterized protein</fullName>
    </submittedName>
</protein>
<accession>A0A5B8XWI6</accession>
<organism evidence="3 4">
    <name type="scientific">Microvenator marinus</name>
    <dbReference type="NCBI Taxonomy" id="2600177"/>
    <lineage>
        <taxon>Bacteria</taxon>
        <taxon>Deltaproteobacteria</taxon>
        <taxon>Bradymonadales</taxon>
        <taxon>Microvenatoraceae</taxon>
        <taxon>Microvenator</taxon>
    </lineage>
</organism>
<reference evidence="3 4" key="1">
    <citation type="submission" date="2019-08" db="EMBL/GenBank/DDBJ databases">
        <authorList>
            <person name="Liang Q."/>
        </authorList>
    </citation>
    <scope>NUCLEOTIDE SEQUENCE [LARGE SCALE GENOMIC DNA]</scope>
    <source>
        <strain evidence="3 4">V1718</strain>
    </source>
</reference>